<dbReference type="GO" id="GO:0005524">
    <property type="term" value="F:ATP binding"/>
    <property type="evidence" value="ECO:0007669"/>
    <property type="project" value="UniProtKB-KW"/>
</dbReference>
<comment type="caution">
    <text evidence="10">The sequence shown here is derived from an EMBL/GenBank/DDBJ whole genome shotgun (WGS) entry which is preliminary data.</text>
</comment>
<keyword evidence="3" id="KW-0436">Ligase</keyword>
<sequence length="549" mass="61009">MTMNHQRFAAFSRFGRRFLCSAAEQKHTAPNSPCTRKLVVPPPPARPELDFDFLLDDANAAFIERNIRCRKGIGDVQRVRSLWTLLQRFFPPPFVPSDGDENGIKNAKNENGATTASTASTTAGELRQLWHQFYAEAALLPNITSPGAPIGDATAARCVAEFGPTEAVGPTDGTVYPAEEVVTKWHSLRFPRVGSGGRSYAFIGSLSNIERALLDYSLDFLYERLQHDEQGVASVELVDVDDILPLSTTRACGVQQGGYAIPPSSMQYRVFRADQLRFDEPPSYTPTKNFCDPDIPGPVAGDDDDDLPPQQTVATTANNHPNSCDDNFCLSGTAEMGIAHRLRGRVFEEHQLPAYFMAQSRCFRLEAPSNQQDSGLYRVHEFNKIELFVVCTERQSEAELDRIVRLQQSLYASLQLRFRVMDMPSEELGAPAARKFDLEAWMPGRRSWGELCSASNCTDFQARRLHLKYRPSAAGAVNANGSTPLRFVHTCNGTGLASTRAMIALLETHQTGRQKGVKLPDVINERMHTERSVGIYCIHQKNAGRMTFD</sequence>
<evidence type="ECO:0000256" key="1">
    <source>
        <dbReference type="ARBA" id="ARBA00010728"/>
    </source>
</evidence>
<proteinExistence type="inferred from homology"/>
<dbReference type="PRINTS" id="PR00981">
    <property type="entry name" value="TRNASYNTHSER"/>
</dbReference>
<dbReference type="Gene3D" id="3.30.930.10">
    <property type="entry name" value="Bira Bifunctional Protein, Domain 2"/>
    <property type="match status" value="1"/>
</dbReference>
<dbReference type="PANTHER" id="PTHR11778">
    <property type="entry name" value="SERYL-TRNA SYNTHETASE"/>
    <property type="match status" value="1"/>
</dbReference>
<dbReference type="InterPro" id="IPR002317">
    <property type="entry name" value="Ser-tRNA-ligase_type_1"/>
</dbReference>
<dbReference type="GO" id="GO:0004828">
    <property type="term" value="F:serine-tRNA ligase activity"/>
    <property type="evidence" value="ECO:0007669"/>
    <property type="project" value="UniProtKB-EC"/>
</dbReference>
<keyword evidence="11" id="KW-1185">Reference proteome</keyword>
<dbReference type="AlphaFoldDB" id="A0ABD2M0J0"/>
<keyword evidence="5" id="KW-0067">ATP-binding</keyword>
<feature type="region of interest" description="Disordered" evidence="8">
    <location>
        <begin position="97"/>
        <end position="116"/>
    </location>
</feature>
<protein>
    <recommendedName>
        <fullName evidence="2">serine--tRNA ligase</fullName>
        <ecNumber evidence="2">6.1.1.11</ecNumber>
    </recommendedName>
    <alternativeName>
        <fullName evidence="7">Seryl-tRNA synthetase</fullName>
    </alternativeName>
</protein>
<comment type="similarity">
    <text evidence="1">Belongs to the class-II aminoacyl-tRNA synthetase family. Type-1 seryl-tRNA synthetase subfamily.</text>
</comment>
<reference evidence="10 11" key="1">
    <citation type="submission" date="2024-10" db="EMBL/GenBank/DDBJ databases">
        <authorList>
            <person name="Kim D."/>
        </authorList>
    </citation>
    <scope>NUCLEOTIDE SEQUENCE [LARGE SCALE GENOMIC DNA]</scope>
    <source>
        <strain evidence="10">BH-2024</strain>
    </source>
</reference>
<evidence type="ECO:0000256" key="6">
    <source>
        <dbReference type="ARBA" id="ARBA00023146"/>
    </source>
</evidence>
<evidence type="ECO:0000313" key="10">
    <source>
        <dbReference type="EMBL" id="KAL3120964.1"/>
    </source>
</evidence>
<keyword evidence="6" id="KW-0030">Aminoacyl-tRNA synthetase</keyword>
<evidence type="ECO:0000256" key="3">
    <source>
        <dbReference type="ARBA" id="ARBA00022598"/>
    </source>
</evidence>
<dbReference type="InterPro" id="IPR002314">
    <property type="entry name" value="aa-tRNA-synt_IIb"/>
</dbReference>
<evidence type="ECO:0000256" key="4">
    <source>
        <dbReference type="ARBA" id="ARBA00022741"/>
    </source>
</evidence>
<keyword evidence="4" id="KW-0547">Nucleotide-binding</keyword>
<feature type="region of interest" description="Disordered" evidence="8">
    <location>
        <begin position="283"/>
        <end position="309"/>
    </location>
</feature>
<evidence type="ECO:0000313" key="11">
    <source>
        <dbReference type="Proteomes" id="UP001620626"/>
    </source>
</evidence>
<dbReference type="Proteomes" id="UP001620626">
    <property type="component" value="Unassembled WGS sequence"/>
</dbReference>
<gene>
    <name evidence="10" type="ORF">niasHT_002592</name>
</gene>
<name>A0ABD2M0J0_9BILA</name>
<evidence type="ECO:0000256" key="7">
    <source>
        <dbReference type="ARBA" id="ARBA00031113"/>
    </source>
</evidence>
<dbReference type="InterPro" id="IPR045864">
    <property type="entry name" value="aa-tRNA-synth_II/BPL/LPL"/>
</dbReference>
<evidence type="ECO:0000259" key="9">
    <source>
        <dbReference type="PROSITE" id="PS50862"/>
    </source>
</evidence>
<evidence type="ECO:0000256" key="2">
    <source>
        <dbReference type="ARBA" id="ARBA00012840"/>
    </source>
</evidence>
<dbReference type="EC" id="6.1.1.11" evidence="2"/>
<evidence type="ECO:0000256" key="8">
    <source>
        <dbReference type="SAM" id="MobiDB-lite"/>
    </source>
</evidence>
<dbReference type="InterPro" id="IPR006195">
    <property type="entry name" value="aa-tRNA-synth_II"/>
</dbReference>
<feature type="domain" description="Aminoacyl-transfer RNA synthetases class-II family profile" evidence="9">
    <location>
        <begin position="294"/>
        <end position="520"/>
    </location>
</feature>
<dbReference type="SUPFAM" id="SSF55681">
    <property type="entry name" value="Class II aaRS and biotin synthetases"/>
    <property type="match status" value="1"/>
</dbReference>
<evidence type="ECO:0000256" key="5">
    <source>
        <dbReference type="ARBA" id="ARBA00022840"/>
    </source>
</evidence>
<accession>A0ABD2M0J0</accession>
<organism evidence="10 11">
    <name type="scientific">Heterodera trifolii</name>
    <dbReference type="NCBI Taxonomy" id="157864"/>
    <lineage>
        <taxon>Eukaryota</taxon>
        <taxon>Metazoa</taxon>
        <taxon>Ecdysozoa</taxon>
        <taxon>Nematoda</taxon>
        <taxon>Chromadorea</taxon>
        <taxon>Rhabditida</taxon>
        <taxon>Tylenchina</taxon>
        <taxon>Tylenchomorpha</taxon>
        <taxon>Tylenchoidea</taxon>
        <taxon>Heteroderidae</taxon>
        <taxon>Heteroderinae</taxon>
        <taxon>Heterodera</taxon>
    </lineage>
</organism>
<dbReference type="Pfam" id="PF00587">
    <property type="entry name" value="tRNA-synt_2b"/>
    <property type="match status" value="1"/>
</dbReference>
<dbReference type="PROSITE" id="PS50862">
    <property type="entry name" value="AA_TRNA_LIGASE_II"/>
    <property type="match status" value="1"/>
</dbReference>
<dbReference type="EMBL" id="JBICBT010000202">
    <property type="protein sequence ID" value="KAL3120964.1"/>
    <property type="molecule type" value="Genomic_DNA"/>
</dbReference>